<organism evidence="7 8">
    <name type="scientific">Luteimonas galliterrae</name>
    <dbReference type="NCBI Taxonomy" id="2940486"/>
    <lineage>
        <taxon>Bacteria</taxon>
        <taxon>Pseudomonadati</taxon>
        <taxon>Pseudomonadota</taxon>
        <taxon>Gammaproteobacteria</taxon>
        <taxon>Lysobacterales</taxon>
        <taxon>Lysobacteraceae</taxon>
        <taxon>Luteimonas</taxon>
    </lineage>
</organism>
<evidence type="ECO:0000259" key="6">
    <source>
        <dbReference type="SMART" id="SM00849"/>
    </source>
</evidence>
<gene>
    <name evidence="7" type="ORF">M2650_02690</name>
</gene>
<evidence type="ECO:0000313" key="7">
    <source>
        <dbReference type="EMBL" id="MCL1633553.1"/>
    </source>
</evidence>
<evidence type="ECO:0000256" key="3">
    <source>
        <dbReference type="ARBA" id="ARBA00022801"/>
    </source>
</evidence>
<dbReference type="Proteomes" id="UP001431217">
    <property type="component" value="Unassembled WGS sequence"/>
</dbReference>
<comment type="similarity">
    <text evidence="1">Belongs to the metallo-beta-lactamase superfamily.</text>
</comment>
<dbReference type="Gene3D" id="3.60.15.10">
    <property type="entry name" value="Ribonuclease Z/Hydroxyacylglutathione hydrolase-like"/>
    <property type="match status" value="1"/>
</dbReference>
<accession>A0ABT0MG15</accession>
<keyword evidence="2" id="KW-0479">Metal-binding</keyword>
<evidence type="ECO:0000256" key="1">
    <source>
        <dbReference type="ARBA" id="ARBA00007749"/>
    </source>
</evidence>
<keyword evidence="4" id="KW-0862">Zinc</keyword>
<feature type="chain" id="PRO_5046152690" evidence="5">
    <location>
        <begin position="25"/>
        <end position="279"/>
    </location>
</feature>
<dbReference type="InterPro" id="IPR036866">
    <property type="entry name" value="RibonucZ/Hydroxyglut_hydro"/>
</dbReference>
<feature type="signal peptide" evidence="5">
    <location>
        <begin position="1"/>
        <end position="24"/>
    </location>
</feature>
<feature type="domain" description="Metallo-beta-lactamase" evidence="6">
    <location>
        <begin position="61"/>
        <end position="263"/>
    </location>
</feature>
<evidence type="ECO:0000256" key="5">
    <source>
        <dbReference type="SAM" id="SignalP"/>
    </source>
</evidence>
<keyword evidence="5" id="KW-0732">Signal</keyword>
<dbReference type="PANTHER" id="PTHR42978">
    <property type="entry name" value="QUORUM-QUENCHING LACTONASE YTNP-RELATED-RELATED"/>
    <property type="match status" value="1"/>
</dbReference>
<reference evidence="7 8" key="1">
    <citation type="submission" date="2022-05" db="EMBL/GenBank/DDBJ databases">
        <title>Luteimonas sp. SX5, whole genome shotgun sequencing project.</title>
        <authorList>
            <person name="Zhao G."/>
            <person name="Shen L."/>
        </authorList>
    </citation>
    <scope>NUCLEOTIDE SEQUENCE [LARGE SCALE GENOMIC DNA]</scope>
    <source>
        <strain evidence="7 8">SX5</strain>
    </source>
</reference>
<dbReference type="Pfam" id="PF00753">
    <property type="entry name" value="Lactamase_B"/>
    <property type="match status" value="1"/>
</dbReference>
<evidence type="ECO:0000256" key="4">
    <source>
        <dbReference type="ARBA" id="ARBA00022833"/>
    </source>
</evidence>
<comment type="caution">
    <text evidence="7">The sequence shown here is derived from an EMBL/GenBank/DDBJ whole genome shotgun (WGS) entry which is preliminary data.</text>
</comment>
<evidence type="ECO:0000313" key="8">
    <source>
        <dbReference type="Proteomes" id="UP001431217"/>
    </source>
</evidence>
<dbReference type="InterPro" id="IPR051013">
    <property type="entry name" value="MBL_superfamily_lactonases"/>
</dbReference>
<dbReference type="SUPFAM" id="SSF56281">
    <property type="entry name" value="Metallo-hydrolase/oxidoreductase"/>
    <property type="match status" value="1"/>
</dbReference>
<protein>
    <submittedName>
        <fullName evidence="7">N-acyl homoserine lactonase family protein</fullName>
    </submittedName>
</protein>
<sequence>MKKRLRLIAATVLALPLSFAAALASKPEVRLWRLDCGELWTYNLDELSDTRAYVGQSKYFVGSCYLIRHGDAYLLWDTGLAKTYLNKPFARGDADSTSLGATVVDQLAKIGVEPAQISVVGISHYHLDHVGQAADFPQAKLLIGKGDFDVLGRPEHEARSEFFAPWLREGADVEKVVGDHDVFGDGSVMMLDLPGHTPGHHGLLVRLPKRGNVLLSGDVVHFRENMASMGVPSFNTDRAQSLASMDRFEKLARNLKATLIIQHEEKDVAKLPAFPQAAE</sequence>
<dbReference type="SMART" id="SM00849">
    <property type="entry name" value="Lactamase_B"/>
    <property type="match status" value="1"/>
</dbReference>
<dbReference type="EMBL" id="JAMBEP010000001">
    <property type="protein sequence ID" value="MCL1633553.1"/>
    <property type="molecule type" value="Genomic_DNA"/>
</dbReference>
<dbReference type="InterPro" id="IPR001279">
    <property type="entry name" value="Metallo-B-lactamas"/>
</dbReference>
<dbReference type="PANTHER" id="PTHR42978:SF3">
    <property type="entry name" value="BLR3078 PROTEIN"/>
    <property type="match status" value="1"/>
</dbReference>
<evidence type="ECO:0000256" key="2">
    <source>
        <dbReference type="ARBA" id="ARBA00022723"/>
    </source>
</evidence>
<dbReference type="CDD" id="cd07729">
    <property type="entry name" value="AHL_lactonase_MBL-fold"/>
    <property type="match status" value="1"/>
</dbReference>
<name>A0ABT0MG15_9GAMM</name>
<dbReference type="RefSeq" id="WP_249470794.1">
    <property type="nucleotide sequence ID" value="NZ_JAMBEP010000001.1"/>
</dbReference>
<keyword evidence="3" id="KW-0378">Hydrolase</keyword>
<keyword evidence="8" id="KW-1185">Reference proteome</keyword>
<proteinExistence type="inferred from homology"/>